<evidence type="ECO:0000313" key="7">
    <source>
        <dbReference type="Proteomes" id="UP001316087"/>
    </source>
</evidence>
<dbReference type="InterPro" id="IPR006128">
    <property type="entry name" value="Lipoprotein_PsaA-like"/>
</dbReference>
<gene>
    <name evidence="6" type="ORF">LZ480_18175</name>
</gene>
<sequence>MKRFLGILGVLGLSLMLVGCGNEGSSTSEKKEGNIVATTSQIGDALKIIGGDHLQVTTLMGPGVDPHLYKATQSDLTKLDGAEVIFYNGLHLEGQMQEIFDQMAEEKTVQAVAGKIDKAQLLADPKNATLHDPHIWFDIDLWKEVVNTICDTLVEEYPEHKDDFEANEEAYLAQLDELKQYTADRVQEIPAAQRILVTAHDAFNYFGKSQGFEVRGLQGLSTNSEYGVKDVQNMVDYLVENNIKSIFVESSVSDKAMKAVIEGAKEKGHSIVIGGQLFSDAMGAVGTEEGTYLGMYKHNVDTIVNSLK</sequence>
<evidence type="ECO:0000256" key="2">
    <source>
        <dbReference type="ARBA" id="ARBA00022448"/>
    </source>
</evidence>
<proteinExistence type="inferred from homology"/>
<dbReference type="PRINTS" id="PR00691">
    <property type="entry name" value="ADHESINB"/>
</dbReference>
<dbReference type="InterPro" id="IPR006127">
    <property type="entry name" value="ZnuA-like"/>
</dbReference>
<dbReference type="PRINTS" id="PR00690">
    <property type="entry name" value="ADHESNFAMILY"/>
</dbReference>
<dbReference type="InterPro" id="IPR006129">
    <property type="entry name" value="AdhesinB"/>
</dbReference>
<dbReference type="PANTHER" id="PTHR42953:SF1">
    <property type="entry name" value="METAL-BINDING PROTEIN HI_0362-RELATED"/>
    <property type="match status" value="1"/>
</dbReference>
<name>A0ABS9UHH7_9BACL</name>
<evidence type="ECO:0000256" key="1">
    <source>
        <dbReference type="ARBA" id="ARBA00004196"/>
    </source>
</evidence>
<dbReference type="Proteomes" id="UP001316087">
    <property type="component" value="Unassembled WGS sequence"/>
</dbReference>
<evidence type="ECO:0000256" key="4">
    <source>
        <dbReference type="ARBA" id="ARBA00022729"/>
    </source>
</evidence>
<dbReference type="EMBL" id="JAKZFC010000010">
    <property type="protein sequence ID" value="MCH7323801.1"/>
    <property type="molecule type" value="Genomic_DNA"/>
</dbReference>
<comment type="similarity">
    <text evidence="5">Belongs to the bacterial solute-binding protein 9 family.</text>
</comment>
<reference evidence="6 7" key="1">
    <citation type="submission" date="2022-03" db="EMBL/GenBank/DDBJ databases">
        <authorList>
            <person name="Jo J.-H."/>
            <person name="Im W.-T."/>
        </authorList>
    </citation>
    <scope>NUCLEOTIDE SEQUENCE [LARGE SCALE GENOMIC DNA]</scope>
    <source>
        <strain evidence="6 7">MA9</strain>
    </source>
</reference>
<protein>
    <submittedName>
        <fullName evidence="6">Zinc ABC transporter substrate-binding protein</fullName>
    </submittedName>
</protein>
<dbReference type="RefSeq" id="WP_241370963.1">
    <property type="nucleotide sequence ID" value="NZ_JAKZFC010000010.1"/>
</dbReference>
<keyword evidence="2 5" id="KW-0813">Transport</keyword>
<dbReference type="Gene3D" id="3.40.50.1980">
    <property type="entry name" value="Nitrogenase molybdenum iron protein domain"/>
    <property type="match status" value="2"/>
</dbReference>
<keyword evidence="3" id="KW-0479">Metal-binding</keyword>
<dbReference type="PROSITE" id="PS51257">
    <property type="entry name" value="PROKAR_LIPOPROTEIN"/>
    <property type="match status" value="1"/>
</dbReference>
<evidence type="ECO:0000256" key="5">
    <source>
        <dbReference type="RuleBase" id="RU003512"/>
    </source>
</evidence>
<dbReference type="SUPFAM" id="SSF53807">
    <property type="entry name" value="Helical backbone' metal receptor"/>
    <property type="match status" value="1"/>
</dbReference>
<comment type="subcellular location">
    <subcellularLocation>
        <location evidence="1">Cell envelope</location>
    </subcellularLocation>
</comment>
<dbReference type="PANTHER" id="PTHR42953">
    <property type="entry name" value="HIGH-AFFINITY ZINC UPTAKE SYSTEM PROTEIN ZNUA-RELATED"/>
    <property type="match status" value="1"/>
</dbReference>
<evidence type="ECO:0000256" key="3">
    <source>
        <dbReference type="ARBA" id="ARBA00022723"/>
    </source>
</evidence>
<accession>A0ABS9UHH7</accession>
<organism evidence="6 7">
    <name type="scientific">Solibacillus palustris</name>
    <dbReference type="NCBI Taxonomy" id="2908203"/>
    <lineage>
        <taxon>Bacteria</taxon>
        <taxon>Bacillati</taxon>
        <taxon>Bacillota</taxon>
        <taxon>Bacilli</taxon>
        <taxon>Bacillales</taxon>
        <taxon>Caryophanaceae</taxon>
        <taxon>Solibacillus</taxon>
    </lineage>
</organism>
<dbReference type="Pfam" id="PF01297">
    <property type="entry name" value="ZnuA"/>
    <property type="match status" value="1"/>
</dbReference>
<keyword evidence="4" id="KW-0732">Signal</keyword>
<keyword evidence="7" id="KW-1185">Reference proteome</keyword>
<dbReference type="InterPro" id="IPR050492">
    <property type="entry name" value="Bact_metal-bind_prot9"/>
</dbReference>
<comment type="caution">
    <text evidence="6">The sequence shown here is derived from an EMBL/GenBank/DDBJ whole genome shotgun (WGS) entry which is preliminary data.</text>
</comment>
<evidence type="ECO:0000313" key="6">
    <source>
        <dbReference type="EMBL" id="MCH7323801.1"/>
    </source>
</evidence>